<accession>A0AAD4L965</accession>
<dbReference type="PROSITE" id="PS00893">
    <property type="entry name" value="NUDIX_BOX"/>
    <property type="match status" value="1"/>
</dbReference>
<dbReference type="EMBL" id="JAKELL010000067">
    <property type="protein sequence ID" value="KAH8985177.1"/>
    <property type="molecule type" value="Genomic_DNA"/>
</dbReference>
<dbReference type="GO" id="GO:0006754">
    <property type="term" value="P:ATP biosynthetic process"/>
    <property type="evidence" value="ECO:0007669"/>
    <property type="project" value="TreeGrafter"/>
</dbReference>
<organism evidence="3 4">
    <name type="scientific">Lactarius akahatsu</name>
    <dbReference type="NCBI Taxonomy" id="416441"/>
    <lineage>
        <taxon>Eukaryota</taxon>
        <taxon>Fungi</taxon>
        <taxon>Dikarya</taxon>
        <taxon>Basidiomycota</taxon>
        <taxon>Agaricomycotina</taxon>
        <taxon>Agaricomycetes</taxon>
        <taxon>Russulales</taxon>
        <taxon>Russulaceae</taxon>
        <taxon>Lactarius</taxon>
    </lineage>
</organism>
<proteinExistence type="predicted"/>
<dbReference type="InterPro" id="IPR051325">
    <property type="entry name" value="Nudix_hydrolase_domain"/>
</dbReference>
<dbReference type="PROSITE" id="PS51462">
    <property type="entry name" value="NUDIX"/>
    <property type="match status" value="1"/>
</dbReference>
<dbReference type="InterPro" id="IPR000086">
    <property type="entry name" value="NUDIX_hydrolase_dom"/>
</dbReference>
<sequence length="182" mass="20374">MALPKYPTEQFPSSHFLICGGSILFESTRAPLRVCLLHHNARDEWLLPKGRKDRGEDVTVAAVRETFEETGYPCQRLPLDLTTRAPEAGAQTKDAAVPVPGSEEPFMLTLRRTEDGVVKFIWWFATVRTGEDKVEGTQTAVESFESAFFEIEEALRVATFQADREVIAKAVELVRATYAVVK</sequence>
<name>A0AAD4L965_9AGAM</name>
<evidence type="ECO:0000259" key="2">
    <source>
        <dbReference type="PROSITE" id="PS51462"/>
    </source>
</evidence>
<keyword evidence="1" id="KW-0378">Hydrolase</keyword>
<dbReference type="SUPFAM" id="SSF55811">
    <property type="entry name" value="Nudix"/>
    <property type="match status" value="1"/>
</dbReference>
<dbReference type="GO" id="GO:0004081">
    <property type="term" value="F:bis(5'-nucleosyl)-tetraphosphatase (asymmetrical) activity"/>
    <property type="evidence" value="ECO:0007669"/>
    <property type="project" value="TreeGrafter"/>
</dbReference>
<dbReference type="GO" id="GO:0006167">
    <property type="term" value="P:AMP biosynthetic process"/>
    <property type="evidence" value="ECO:0007669"/>
    <property type="project" value="TreeGrafter"/>
</dbReference>
<feature type="domain" description="Nudix hydrolase" evidence="2">
    <location>
        <begin position="14"/>
        <end position="175"/>
    </location>
</feature>
<dbReference type="InterPro" id="IPR015797">
    <property type="entry name" value="NUDIX_hydrolase-like_dom_sf"/>
</dbReference>
<evidence type="ECO:0000313" key="3">
    <source>
        <dbReference type="EMBL" id="KAH8985177.1"/>
    </source>
</evidence>
<dbReference type="Proteomes" id="UP001201163">
    <property type="component" value="Unassembled WGS sequence"/>
</dbReference>
<evidence type="ECO:0000256" key="1">
    <source>
        <dbReference type="ARBA" id="ARBA00022801"/>
    </source>
</evidence>
<dbReference type="PANTHER" id="PTHR21340">
    <property type="entry name" value="DIADENOSINE 5,5-P1,P4-TETRAPHOSPHATE PYROPHOSPHOHYDROLASE MUTT"/>
    <property type="match status" value="1"/>
</dbReference>
<dbReference type="Pfam" id="PF00293">
    <property type="entry name" value="NUDIX"/>
    <property type="match status" value="1"/>
</dbReference>
<reference evidence="3" key="1">
    <citation type="submission" date="2022-01" db="EMBL/GenBank/DDBJ databases">
        <title>Comparative genomics reveals a dynamic genome evolution in the ectomycorrhizal milk-cap (Lactarius) mushrooms.</title>
        <authorList>
            <consortium name="DOE Joint Genome Institute"/>
            <person name="Lebreton A."/>
            <person name="Tang N."/>
            <person name="Kuo A."/>
            <person name="LaButti K."/>
            <person name="Drula E."/>
            <person name="Barry K."/>
            <person name="Clum A."/>
            <person name="Lipzen A."/>
            <person name="Mousain D."/>
            <person name="Ng V."/>
            <person name="Wang R."/>
            <person name="Wang X."/>
            <person name="Dai Y."/>
            <person name="Henrissat B."/>
            <person name="Grigoriev I.V."/>
            <person name="Guerin-Laguette A."/>
            <person name="Yu F."/>
            <person name="Martin F.M."/>
        </authorList>
    </citation>
    <scope>NUCLEOTIDE SEQUENCE</scope>
    <source>
        <strain evidence="3">QP</strain>
    </source>
</reference>
<gene>
    <name evidence="3" type="ORF">EDB92DRAFT_2070548</name>
</gene>
<evidence type="ECO:0000313" key="4">
    <source>
        <dbReference type="Proteomes" id="UP001201163"/>
    </source>
</evidence>
<dbReference type="InterPro" id="IPR020084">
    <property type="entry name" value="NUDIX_hydrolase_CS"/>
</dbReference>
<dbReference type="PANTHER" id="PTHR21340:SF0">
    <property type="entry name" value="BIS(5'-NUCLEOSYL)-TETRAPHOSPHATASE [ASYMMETRICAL]"/>
    <property type="match status" value="1"/>
</dbReference>
<keyword evidence="4" id="KW-1185">Reference proteome</keyword>
<dbReference type="Gene3D" id="3.90.79.10">
    <property type="entry name" value="Nucleoside Triphosphate Pyrophosphohydrolase"/>
    <property type="match status" value="1"/>
</dbReference>
<comment type="caution">
    <text evidence="3">The sequence shown here is derived from an EMBL/GenBank/DDBJ whole genome shotgun (WGS) entry which is preliminary data.</text>
</comment>
<dbReference type="AlphaFoldDB" id="A0AAD4L965"/>
<protein>
    <recommendedName>
        <fullName evidence="2">Nudix hydrolase domain-containing protein</fullName>
    </recommendedName>
</protein>